<evidence type="ECO:0000313" key="2">
    <source>
        <dbReference type="Proteomes" id="UP001380953"/>
    </source>
</evidence>
<evidence type="ECO:0000313" key="1">
    <source>
        <dbReference type="EMBL" id="MEJ8305158.1"/>
    </source>
</evidence>
<accession>A0ACC6PDX4</accession>
<gene>
    <name evidence="1" type="primary">nfsA</name>
    <name evidence="1" type="ORF">WKI47_14730</name>
</gene>
<protein>
    <submittedName>
        <fullName evidence="1">Oxygen-insensitive NADPH nitroreductase</fullName>
    </submittedName>
</protein>
<keyword evidence="2" id="KW-1185">Reference proteome</keyword>
<dbReference type="Proteomes" id="UP001380953">
    <property type="component" value="Unassembled WGS sequence"/>
</dbReference>
<organism evidence="1 2">
    <name type="scientific">Saccharibacillus sacchari</name>
    <dbReference type="NCBI Taxonomy" id="456493"/>
    <lineage>
        <taxon>Bacteria</taxon>
        <taxon>Bacillati</taxon>
        <taxon>Bacillota</taxon>
        <taxon>Bacilli</taxon>
        <taxon>Bacillales</taxon>
        <taxon>Paenibacillaceae</taxon>
        <taxon>Saccharibacillus</taxon>
    </lineage>
</organism>
<name>A0ACC6PDX4_9BACL</name>
<comment type="caution">
    <text evidence="1">The sequence shown here is derived from an EMBL/GenBank/DDBJ whole genome shotgun (WGS) entry which is preliminary data.</text>
</comment>
<reference evidence="1" key="1">
    <citation type="submission" date="2024-03" db="EMBL/GenBank/DDBJ databases">
        <title>Whole genome sequecning of epiphytes from Marcgravia umbellata leaves.</title>
        <authorList>
            <person name="Kumar G."/>
            <person name="Savka M.A."/>
        </authorList>
    </citation>
    <scope>NUCLEOTIDE SEQUENCE</scope>
    <source>
        <strain evidence="1">RIT_BL5</strain>
    </source>
</reference>
<proteinExistence type="predicted"/>
<sequence>MNPTIGTLMNHVSVRAFTEQPLSEEQVKLLVRAAQAASSASFQQAYSIIGVTDPALKTQMAELAGGQPFIAEGGHFFVFCADTYRHKQIAEAKNLDISPTIEGIDALLVGTIDATLAAQNLTVAAESMDLGVCYIGGVRDGIIDIADALHIPNHVVPVFGLAVGYPAERNEIKPRLPFDAVYHENRYNTDTLELVKGYDEETRLYYSKRNGQPSTRTWSDTAIGSLIRLPRSFMKEFLTGRGWAKH</sequence>
<dbReference type="EMBL" id="JBBKAR010000039">
    <property type="protein sequence ID" value="MEJ8305158.1"/>
    <property type="molecule type" value="Genomic_DNA"/>
</dbReference>